<dbReference type="GO" id="GO:0006355">
    <property type="term" value="P:regulation of DNA-templated transcription"/>
    <property type="evidence" value="ECO:0007669"/>
    <property type="project" value="InterPro"/>
</dbReference>
<evidence type="ECO:0000256" key="2">
    <source>
        <dbReference type="ARBA" id="ARBA00023125"/>
    </source>
</evidence>
<dbReference type="PROSITE" id="PS00622">
    <property type="entry name" value="HTH_LUXR_1"/>
    <property type="match status" value="1"/>
</dbReference>
<protein>
    <submittedName>
        <fullName evidence="5">LuxR family transcriptional regulator</fullName>
    </submittedName>
</protein>
<dbReference type="PANTHER" id="PTHR44688">
    <property type="entry name" value="DNA-BINDING TRANSCRIPTIONAL ACTIVATOR DEVR_DOSR"/>
    <property type="match status" value="1"/>
</dbReference>
<dbReference type="AlphaFoldDB" id="A0A0W0WNB0"/>
<dbReference type="InterPro" id="IPR036388">
    <property type="entry name" value="WH-like_DNA-bd_sf"/>
</dbReference>
<evidence type="ECO:0000313" key="5">
    <source>
        <dbReference type="EMBL" id="KTD33789.1"/>
    </source>
</evidence>
<dbReference type="Pfam" id="PF00196">
    <property type="entry name" value="GerE"/>
    <property type="match status" value="1"/>
</dbReference>
<accession>A0A0W0WNB0</accession>
<keyword evidence="2" id="KW-0238">DNA-binding</keyword>
<dbReference type="PROSITE" id="PS50043">
    <property type="entry name" value="HTH_LUXR_2"/>
    <property type="match status" value="1"/>
</dbReference>
<dbReference type="STRING" id="45070.Lnau_2081"/>
<proteinExistence type="predicted"/>
<dbReference type="PRINTS" id="PR00038">
    <property type="entry name" value="HTHLUXR"/>
</dbReference>
<dbReference type="PATRIC" id="fig|45070.6.peg.2197"/>
<keyword evidence="1" id="KW-0805">Transcription regulation</keyword>
<reference evidence="5 6" key="1">
    <citation type="submission" date="2015-11" db="EMBL/GenBank/DDBJ databases">
        <title>Genomic analysis of 38 Legionella species identifies large and diverse effector repertoires.</title>
        <authorList>
            <person name="Burstein D."/>
            <person name="Amaro F."/>
            <person name="Zusman T."/>
            <person name="Lifshitz Z."/>
            <person name="Cohen O."/>
            <person name="Gilbert J.A."/>
            <person name="Pupko T."/>
            <person name="Shuman H.A."/>
            <person name="Segal G."/>
        </authorList>
    </citation>
    <scope>NUCLEOTIDE SEQUENCE [LARGE SCALE GENOMIC DNA]</scope>
    <source>
        <strain evidence="5 6">ATCC 49506</strain>
    </source>
</reference>
<dbReference type="SMART" id="SM00421">
    <property type="entry name" value="HTH_LUXR"/>
    <property type="match status" value="1"/>
</dbReference>
<dbReference type="GO" id="GO:0003677">
    <property type="term" value="F:DNA binding"/>
    <property type="evidence" value="ECO:0007669"/>
    <property type="project" value="UniProtKB-KW"/>
</dbReference>
<dbReference type="EMBL" id="LNYO01000021">
    <property type="protein sequence ID" value="KTD33789.1"/>
    <property type="molecule type" value="Genomic_DNA"/>
</dbReference>
<keyword evidence="6" id="KW-1185">Reference proteome</keyword>
<feature type="domain" description="HTH luxR-type" evidence="4">
    <location>
        <begin position="176"/>
        <end position="241"/>
    </location>
</feature>
<dbReference type="Gene3D" id="1.10.10.10">
    <property type="entry name" value="Winged helix-like DNA-binding domain superfamily/Winged helix DNA-binding domain"/>
    <property type="match status" value="1"/>
</dbReference>
<dbReference type="RefSeq" id="WP_058505096.1">
    <property type="nucleotide sequence ID" value="NZ_CAAAIF010000012.1"/>
</dbReference>
<evidence type="ECO:0000256" key="3">
    <source>
        <dbReference type="ARBA" id="ARBA00023163"/>
    </source>
</evidence>
<dbReference type="OrthoDB" id="5654355at2"/>
<comment type="caution">
    <text evidence="5">The sequence shown here is derived from an EMBL/GenBank/DDBJ whole genome shotgun (WGS) entry which is preliminary data.</text>
</comment>
<organism evidence="5 6">
    <name type="scientific">Legionella nautarum</name>
    <dbReference type="NCBI Taxonomy" id="45070"/>
    <lineage>
        <taxon>Bacteria</taxon>
        <taxon>Pseudomonadati</taxon>
        <taxon>Pseudomonadota</taxon>
        <taxon>Gammaproteobacteria</taxon>
        <taxon>Legionellales</taxon>
        <taxon>Legionellaceae</taxon>
        <taxon>Legionella</taxon>
    </lineage>
</organism>
<dbReference type="InterPro" id="IPR000792">
    <property type="entry name" value="Tscrpt_reg_LuxR_C"/>
</dbReference>
<name>A0A0W0WNB0_9GAMM</name>
<dbReference type="CDD" id="cd06170">
    <property type="entry name" value="LuxR_C_like"/>
    <property type="match status" value="1"/>
</dbReference>
<keyword evidence="3" id="KW-0804">Transcription</keyword>
<evidence type="ECO:0000313" key="6">
    <source>
        <dbReference type="Proteomes" id="UP000054725"/>
    </source>
</evidence>
<gene>
    <name evidence="5" type="ORF">Lnau_2081</name>
</gene>
<dbReference type="Proteomes" id="UP000054725">
    <property type="component" value="Unassembled WGS sequence"/>
</dbReference>
<sequence length="245" mass="28074">MKSVKLDVSKQLSLYRSNQGIKLIGAKPYKKESFDFDIQHTVGDVLQWPCSVYFENTEGIIYQLNECNADFCGFDSPKQAIGQKYFGLRLSKTSEAIRDNDKAVMQSAKRKVFDEEICDEHEGVLRTLSIKCPWFNLENKLIGLFGCSIVVGENPLAETLSILMKIGLLANEENAYYSTHLNLTYRQRQCAQLLVQGQTAKEIAKQINLSYRTIEHYIENLKTKLHCQNKTELIIKLNDLLRKKP</sequence>
<dbReference type="InterPro" id="IPR016032">
    <property type="entry name" value="Sig_transdc_resp-reg_C-effctor"/>
</dbReference>
<evidence type="ECO:0000256" key="1">
    <source>
        <dbReference type="ARBA" id="ARBA00023015"/>
    </source>
</evidence>
<evidence type="ECO:0000259" key="4">
    <source>
        <dbReference type="PROSITE" id="PS50043"/>
    </source>
</evidence>
<dbReference type="SUPFAM" id="SSF46894">
    <property type="entry name" value="C-terminal effector domain of the bipartite response regulators"/>
    <property type="match status" value="1"/>
</dbReference>
<dbReference type="PANTHER" id="PTHR44688:SF16">
    <property type="entry name" value="DNA-BINDING TRANSCRIPTIONAL ACTIVATOR DEVR_DOSR"/>
    <property type="match status" value="1"/>
</dbReference>